<evidence type="ECO:0000256" key="2">
    <source>
        <dbReference type="ARBA" id="ARBA00012438"/>
    </source>
</evidence>
<gene>
    <name evidence="10" type="ORF">EV356DRAFT_441435</name>
</gene>
<dbReference type="EC" id="2.7.13.3" evidence="2"/>
<evidence type="ECO:0000256" key="4">
    <source>
        <dbReference type="ARBA" id="ARBA00022679"/>
    </source>
</evidence>
<evidence type="ECO:0000256" key="7">
    <source>
        <dbReference type="SAM" id="MobiDB-lite"/>
    </source>
</evidence>
<dbReference type="SUPFAM" id="SSF55874">
    <property type="entry name" value="ATPase domain of HSP90 chaperone/DNA topoisomerase II/histidine kinase"/>
    <property type="match status" value="1"/>
</dbReference>
<dbReference type="AlphaFoldDB" id="A0A6A6HID2"/>
<feature type="region of interest" description="Disordered" evidence="7">
    <location>
        <begin position="373"/>
        <end position="396"/>
    </location>
</feature>
<keyword evidence="3 6" id="KW-0597">Phosphoprotein</keyword>
<dbReference type="EMBL" id="ML991779">
    <property type="protein sequence ID" value="KAF2237579.1"/>
    <property type="molecule type" value="Genomic_DNA"/>
</dbReference>
<dbReference type="Gene3D" id="1.10.287.130">
    <property type="match status" value="1"/>
</dbReference>
<dbReference type="Gene3D" id="3.30.565.10">
    <property type="entry name" value="Histidine kinase-like ATPase, C-terminal domain"/>
    <property type="match status" value="1"/>
</dbReference>
<dbReference type="SUPFAM" id="SSF47384">
    <property type="entry name" value="Homodimeric domain of signal transducing histidine kinase"/>
    <property type="match status" value="1"/>
</dbReference>
<evidence type="ECO:0000313" key="11">
    <source>
        <dbReference type="Proteomes" id="UP000800092"/>
    </source>
</evidence>
<dbReference type="PANTHER" id="PTHR43047:SF2">
    <property type="entry name" value="HISTIDINE KINASE M7"/>
    <property type="match status" value="1"/>
</dbReference>
<dbReference type="PROSITE" id="PS50110">
    <property type="entry name" value="RESPONSE_REGULATORY"/>
    <property type="match status" value="1"/>
</dbReference>
<evidence type="ECO:0000313" key="10">
    <source>
        <dbReference type="EMBL" id="KAF2237579.1"/>
    </source>
</evidence>
<protein>
    <recommendedName>
        <fullName evidence="2">histidine kinase</fullName>
        <ecNumber evidence="2">2.7.13.3</ecNumber>
    </recommendedName>
</protein>
<feature type="compositionally biased region" description="Polar residues" evidence="7">
    <location>
        <begin position="672"/>
        <end position="683"/>
    </location>
</feature>
<feature type="compositionally biased region" description="Basic residues" evidence="7">
    <location>
        <begin position="724"/>
        <end position="736"/>
    </location>
</feature>
<dbReference type="OrthoDB" id="60033at2759"/>
<sequence>MSEDEEEQDAPSKFTEYAHRDSVCFAQPRPYIESLPGTKGFQDILSQLYAPLESNALHEMINLKSRLQNATSDEFWMSITEGLAQLTGAQIAFVSKRILYDEHDLAVEMPPLGEPGSCLMASSLYFEDEAGHGETQRNWKYQAFQCPCASMKHDKVFLIPERYNEYATNNPNKLSLPVESYLSLPLFADGKCFAHFGVFWSPSGSANRKLSWGFLEMMLHSVEDMIIQRLLEGDTFIKRPVNPAKQAEPNRVIPHEAVTPAQSLKPYARSLSHELRTPMQGVVGMLDVMYATLQEASEDLKDPRFRKVFDQLKNNIETVQDSSRRAMEAADNVVHAYDMNMGVPEVPENAVHSLNGQREDSVEPATQDRRPDIVISGSDLPIGNRSNKRKRESMDWYEGTSPKIRAIEAVPPSSVHQRVPSAVNQALTQHIQPSGKLYAEPNILEDEVETMEHDLQRSIAPGLRHTNIGDMLQYVVNDSLKVGGRPETTVAHQTETGEIIEVTSIEPDTTETVKIVEWSVDPQLPESILVDEKDLSKMVSCVVLNALKFTDEGRVTIRARLSSSSRHVVITVVDTGPGIPEDFLPNLFKPFSQEDSTRTRKRDGLGLGLLVAKGLSRRLGGTLTCIRADTSGPRKGTEFEMRVPVIAAAQSRSGSNSPAPSCSATAHTSIGTISSMTPETPNWDSPEIYGSRPPPMRRSASKQSLHSDFAPPYTPPTTAPRQYQNHRTRRGTKRRKFDNQLSSHHPLNFLIAEDNKINRMLLANMLRKLGYPTVYEAHDGTDAVRQMEIPRPTGEQIDVVLMDLWMPLMDGYEATERILGMAGKGGVPPTVLAVTADVTEEAMERAWKVGMKGLMTKPYKLVDLEGLIREYCASTNGRIDVA</sequence>
<dbReference type="InterPro" id="IPR036890">
    <property type="entry name" value="HATPase_C_sf"/>
</dbReference>
<dbReference type="SMART" id="SM00448">
    <property type="entry name" value="REC"/>
    <property type="match status" value="1"/>
</dbReference>
<dbReference type="InterPro" id="IPR036097">
    <property type="entry name" value="HisK_dim/P_sf"/>
</dbReference>
<dbReference type="InterPro" id="IPR004358">
    <property type="entry name" value="Sig_transdc_His_kin-like_C"/>
</dbReference>
<proteinExistence type="predicted"/>
<dbReference type="InterPro" id="IPR003594">
    <property type="entry name" value="HATPase_dom"/>
</dbReference>
<feature type="domain" description="Histidine kinase" evidence="8">
    <location>
        <begin position="528"/>
        <end position="647"/>
    </location>
</feature>
<dbReference type="GO" id="GO:0005886">
    <property type="term" value="C:plasma membrane"/>
    <property type="evidence" value="ECO:0007669"/>
    <property type="project" value="TreeGrafter"/>
</dbReference>
<evidence type="ECO:0000256" key="6">
    <source>
        <dbReference type="PROSITE-ProRule" id="PRU00169"/>
    </source>
</evidence>
<keyword evidence="11" id="KW-1185">Reference proteome</keyword>
<dbReference type="PROSITE" id="PS50109">
    <property type="entry name" value="HIS_KIN"/>
    <property type="match status" value="1"/>
</dbReference>
<dbReference type="PANTHER" id="PTHR43047">
    <property type="entry name" value="TWO-COMPONENT HISTIDINE PROTEIN KINASE"/>
    <property type="match status" value="1"/>
</dbReference>
<evidence type="ECO:0000256" key="5">
    <source>
        <dbReference type="ARBA" id="ARBA00022777"/>
    </source>
</evidence>
<feature type="modified residue" description="4-aspartylphosphate" evidence="6">
    <location>
        <position position="803"/>
    </location>
</feature>
<dbReference type="FunFam" id="1.10.287.130:FF:000100">
    <property type="entry name" value="Sensor histidine kinase/response regulator"/>
    <property type="match status" value="1"/>
</dbReference>
<dbReference type="SMART" id="SM00387">
    <property type="entry name" value="HATPase_c"/>
    <property type="match status" value="1"/>
</dbReference>
<comment type="catalytic activity">
    <reaction evidence="1">
        <text>ATP + protein L-histidine = ADP + protein N-phospho-L-histidine.</text>
        <dbReference type="EC" id="2.7.13.3"/>
    </reaction>
</comment>
<evidence type="ECO:0000259" key="9">
    <source>
        <dbReference type="PROSITE" id="PS50110"/>
    </source>
</evidence>
<dbReference type="InterPro" id="IPR001789">
    <property type="entry name" value="Sig_transdc_resp-reg_receiver"/>
</dbReference>
<evidence type="ECO:0000256" key="1">
    <source>
        <dbReference type="ARBA" id="ARBA00000085"/>
    </source>
</evidence>
<dbReference type="InterPro" id="IPR003661">
    <property type="entry name" value="HisK_dim/P_dom"/>
</dbReference>
<dbReference type="PRINTS" id="PR00344">
    <property type="entry name" value="BCTRLSENSOR"/>
</dbReference>
<dbReference type="InterPro" id="IPR005467">
    <property type="entry name" value="His_kinase_dom"/>
</dbReference>
<reference evidence="10" key="1">
    <citation type="journal article" date="2020" name="Stud. Mycol.">
        <title>101 Dothideomycetes genomes: a test case for predicting lifestyles and emergence of pathogens.</title>
        <authorList>
            <person name="Haridas S."/>
            <person name="Albert R."/>
            <person name="Binder M."/>
            <person name="Bloem J."/>
            <person name="Labutti K."/>
            <person name="Salamov A."/>
            <person name="Andreopoulos B."/>
            <person name="Baker S."/>
            <person name="Barry K."/>
            <person name="Bills G."/>
            <person name="Bluhm B."/>
            <person name="Cannon C."/>
            <person name="Castanera R."/>
            <person name="Culley D."/>
            <person name="Daum C."/>
            <person name="Ezra D."/>
            <person name="Gonzalez J."/>
            <person name="Henrissat B."/>
            <person name="Kuo A."/>
            <person name="Liang C."/>
            <person name="Lipzen A."/>
            <person name="Lutzoni F."/>
            <person name="Magnuson J."/>
            <person name="Mondo S."/>
            <person name="Nolan M."/>
            <person name="Ohm R."/>
            <person name="Pangilinan J."/>
            <person name="Park H.-J."/>
            <person name="Ramirez L."/>
            <person name="Alfaro M."/>
            <person name="Sun H."/>
            <person name="Tritt A."/>
            <person name="Yoshinaga Y."/>
            <person name="Zwiers L.-H."/>
            <person name="Turgeon B."/>
            <person name="Goodwin S."/>
            <person name="Spatafora J."/>
            <person name="Crous P."/>
            <person name="Grigoriev I."/>
        </authorList>
    </citation>
    <scope>NUCLEOTIDE SEQUENCE</scope>
    <source>
        <strain evidence="10">Tuck. ex Michener</strain>
    </source>
</reference>
<dbReference type="CDD" id="cd17546">
    <property type="entry name" value="REC_hyHK_CKI1_RcsC-like"/>
    <property type="match status" value="1"/>
</dbReference>
<evidence type="ECO:0000259" key="8">
    <source>
        <dbReference type="PROSITE" id="PS50109"/>
    </source>
</evidence>
<name>A0A6A6HID2_VIRVR</name>
<dbReference type="Pfam" id="PF00072">
    <property type="entry name" value="Response_reg"/>
    <property type="match status" value="1"/>
</dbReference>
<dbReference type="Proteomes" id="UP000800092">
    <property type="component" value="Unassembled WGS sequence"/>
</dbReference>
<feature type="domain" description="Response regulatory" evidence="9">
    <location>
        <begin position="748"/>
        <end position="872"/>
    </location>
</feature>
<dbReference type="Pfam" id="PF02518">
    <property type="entry name" value="HATPase_c"/>
    <property type="match status" value="1"/>
</dbReference>
<dbReference type="CDD" id="cd00082">
    <property type="entry name" value="HisKA"/>
    <property type="match status" value="1"/>
</dbReference>
<keyword evidence="4" id="KW-0808">Transferase</keyword>
<evidence type="ECO:0000256" key="3">
    <source>
        <dbReference type="ARBA" id="ARBA00022553"/>
    </source>
</evidence>
<organism evidence="10 11">
    <name type="scientific">Viridothelium virens</name>
    <name type="common">Speckled blister lichen</name>
    <name type="synonym">Trypethelium virens</name>
    <dbReference type="NCBI Taxonomy" id="1048519"/>
    <lineage>
        <taxon>Eukaryota</taxon>
        <taxon>Fungi</taxon>
        <taxon>Dikarya</taxon>
        <taxon>Ascomycota</taxon>
        <taxon>Pezizomycotina</taxon>
        <taxon>Dothideomycetes</taxon>
        <taxon>Dothideomycetes incertae sedis</taxon>
        <taxon>Trypetheliales</taxon>
        <taxon>Trypetheliaceae</taxon>
        <taxon>Viridothelium</taxon>
    </lineage>
</organism>
<dbReference type="Gene3D" id="3.40.50.2300">
    <property type="match status" value="1"/>
</dbReference>
<dbReference type="GO" id="GO:0000155">
    <property type="term" value="F:phosphorelay sensor kinase activity"/>
    <property type="evidence" value="ECO:0007669"/>
    <property type="project" value="InterPro"/>
</dbReference>
<keyword evidence="5" id="KW-0418">Kinase</keyword>
<feature type="region of interest" description="Disordered" evidence="7">
    <location>
        <begin position="672"/>
        <end position="740"/>
    </location>
</feature>
<accession>A0A6A6HID2</accession>
<dbReference type="InterPro" id="IPR011006">
    <property type="entry name" value="CheY-like_superfamily"/>
</dbReference>
<dbReference type="SUPFAM" id="SSF52172">
    <property type="entry name" value="CheY-like"/>
    <property type="match status" value="1"/>
</dbReference>
<dbReference type="GO" id="GO:0009927">
    <property type="term" value="F:histidine phosphotransfer kinase activity"/>
    <property type="evidence" value="ECO:0007669"/>
    <property type="project" value="TreeGrafter"/>
</dbReference>